<feature type="transmembrane region" description="Helical" evidence="11">
    <location>
        <begin position="42"/>
        <end position="61"/>
    </location>
</feature>
<keyword evidence="3 11" id="KW-0813">Transport</keyword>
<protein>
    <recommendedName>
        <fullName evidence="11 12">ATP synthase subunit a</fullName>
    </recommendedName>
    <alternativeName>
        <fullName evidence="11">ATP synthase F0 sector subunit a</fullName>
    </alternativeName>
    <alternativeName>
        <fullName evidence="11">F-ATPase subunit 6</fullName>
    </alternativeName>
</protein>
<keyword evidence="11" id="KW-1003">Cell membrane</keyword>
<keyword evidence="4 11" id="KW-0138">CF(0)</keyword>
<dbReference type="InterPro" id="IPR000568">
    <property type="entry name" value="ATP_synth_F0_asu"/>
</dbReference>
<evidence type="ECO:0000256" key="2">
    <source>
        <dbReference type="ARBA" id="ARBA00006810"/>
    </source>
</evidence>
<evidence type="ECO:0000313" key="13">
    <source>
        <dbReference type="EMBL" id="OHV46961.1"/>
    </source>
</evidence>
<dbReference type="SUPFAM" id="SSF81336">
    <property type="entry name" value="F1F0 ATP synthase subunit A"/>
    <property type="match status" value="1"/>
</dbReference>
<keyword evidence="8 11" id="KW-0406">Ion transport</keyword>
<dbReference type="Gene3D" id="1.20.120.220">
    <property type="entry name" value="ATP synthase, F0 complex, subunit A"/>
    <property type="match status" value="1"/>
</dbReference>
<evidence type="ECO:0000256" key="6">
    <source>
        <dbReference type="ARBA" id="ARBA00022781"/>
    </source>
</evidence>
<feature type="transmembrane region" description="Helical" evidence="11">
    <location>
        <begin position="101"/>
        <end position="123"/>
    </location>
</feature>
<evidence type="ECO:0000256" key="4">
    <source>
        <dbReference type="ARBA" id="ARBA00022547"/>
    </source>
</evidence>
<dbReference type="InterPro" id="IPR045083">
    <property type="entry name" value="ATP_synth_F0_asu_bact/mt"/>
</dbReference>
<evidence type="ECO:0000256" key="5">
    <source>
        <dbReference type="ARBA" id="ARBA00022692"/>
    </source>
</evidence>
<comment type="subcellular location">
    <subcellularLocation>
        <location evidence="11 12">Cell membrane</location>
        <topology evidence="11 12">Multi-pass membrane protein</topology>
    </subcellularLocation>
    <subcellularLocation>
        <location evidence="1">Membrane</location>
        <topology evidence="1">Multi-pass membrane protein</topology>
    </subcellularLocation>
</comment>
<dbReference type="PRINTS" id="PR00123">
    <property type="entry name" value="ATPASEA"/>
</dbReference>
<dbReference type="RefSeq" id="WP_071059408.1">
    <property type="nucleotide sequence ID" value="NZ_JBFLUH010000046.1"/>
</dbReference>
<comment type="caution">
    <text evidence="13">The sequence shown here is derived from an EMBL/GenBank/DDBJ whole genome shotgun (WGS) entry which is preliminary data.</text>
</comment>
<evidence type="ECO:0000256" key="12">
    <source>
        <dbReference type="RuleBase" id="RU000483"/>
    </source>
</evidence>
<evidence type="ECO:0000256" key="3">
    <source>
        <dbReference type="ARBA" id="ARBA00022448"/>
    </source>
</evidence>
<evidence type="ECO:0000256" key="7">
    <source>
        <dbReference type="ARBA" id="ARBA00022989"/>
    </source>
</evidence>
<evidence type="ECO:0000256" key="9">
    <source>
        <dbReference type="ARBA" id="ARBA00023136"/>
    </source>
</evidence>
<sequence length="295" mass="31979">MPSGSVLLAADDGFHGPTPDVFKPKSWFEFDLGPIDFYFNKWSALTLFVALFVGGFLWLGFRKATLVPRGLQNFCESIYDFVDLQIAQNVIGERGRTFSPYLTILFCFILLSNVMAVIPVAQFPTTSRIALPMILAAVSWFIFNIVGIREHGAGTYFKDMLVPAPTAPLFVKVILAPIEFVSTMIARPATLAIRLFANMFAGHMLLLVFALGADYLLPKPQFVFGLVSGLMAIALTLFELMIDVLQAYIFTVLTAAYIGGAISSHGGGDHAADHSPIHGHETSAPVTAAGAVARA</sequence>
<evidence type="ECO:0000313" key="14">
    <source>
        <dbReference type="Proteomes" id="UP000179769"/>
    </source>
</evidence>
<name>A0A1S1RMB9_9ACTN</name>
<keyword evidence="14" id="KW-1185">Reference proteome</keyword>
<evidence type="ECO:0000256" key="8">
    <source>
        <dbReference type="ARBA" id="ARBA00023065"/>
    </source>
</evidence>
<keyword evidence="10 11" id="KW-0066">ATP synthesis</keyword>
<dbReference type="CDD" id="cd00310">
    <property type="entry name" value="ATP-synt_Fo_a_6"/>
    <property type="match status" value="1"/>
</dbReference>
<dbReference type="AlphaFoldDB" id="A0A1S1RMB9"/>
<dbReference type="PROSITE" id="PS00449">
    <property type="entry name" value="ATPASE_A"/>
    <property type="match status" value="1"/>
</dbReference>
<comment type="similarity">
    <text evidence="2 11 12">Belongs to the ATPase A chain family.</text>
</comment>
<evidence type="ECO:0000256" key="11">
    <source>
        <dbReference type="HAMAP-Rule" id="MF_01393"/>
    </source>
</evidence>
<dbReference type="PANTHER" id="PTHR11410:SF0">
    <property type="entry name" value="ATP SYNTHASE SUBUNIT A"/>
    <property type="match status" value="1"/>
</dbReference>
<keyword evidence="7 11" id="KW-1133">Transmembrane helix</keyword>
<evidence type="ECO:0000256" key="10">
    <source>
        <dbReference type="ARBA" id="ARBA00023310"/>
    </source>
</evidence>
<proteinExistence type="inferred from homology"/>
<dbReference type="InterPro" id="IPR023011">
    <property type="entry name" value="ATP_synth_F0_asu_AS"/>
</dbReference>
<evidence type="ECO:0000256" key="1">
    <source>
        <dbReference type="ARBA" id="ARBA00004141"/>
    </source>
</evidence>
<organism evidence="13 14">
    <name type="scientific">Parafrankia soli</name>
    <dbReference type="NCBI Taxonomy" id="2599596"/>
    <lineage>
        <taxon>Bacteria</taxon>
        <taxon>Bacillati</taxon>
        <taxon>Actinomycetota</taxon>
        <taxon>Actinomycetes</taxon>
        <taxon>Frankiales</taxon>
        <taxon>Frankiaceae</taxon>
        <taxon>Parafrankia</taxon>
    </lineage>
</organism>
<dbReference type="OrthoDB" id="9809130at2"/>
<comment type="function">
    <text evidence="11 12">Key component of the proton channel; it plays a direct role in the translocation of protons across the membrane.</text>
</comment>
<dbReference type="Proteomes" id="UP000179769">
    <property type="component" value="Unassembled WGS sequence"/>
</dbReference>
<dbReference type="GO" id="GO:0005886">
    <property type="term" value="C:plasma membrane"/>
    <property type="evidence" value="ECO:0007669"/>
    <property type="project" value="UniProtKB-SubCell"/>
</dbReference>
<feature type="transmembrane region" description="Helical" evidence="11">
    <location>
        <begin position="222"/>
        <end position="242"/>
    </location>
</feature>
<dbReference type="PANTHER" id="PTHR11410">
    <property type="entry name" value="ATP SYNTHASE SUBUNIT A"/>
    <property type="match status" value="1"/>
</dbReference>
<dbReference type="GO" id="GO:0045259">
    <property type="term" value="C:proton-transporting ATP synthase complex"/>
    <property type="evidence" value="ECO:0007669"/>
    <property type="project" value="UniProtKB-KW"/>
</dbReference>
<keyword evidence="5 11" id="KW-0812">Transmembrane</keyword>
<dbReference type="EMBL" id="MAXA01000001">
    <property type="protein sequence ID" value="OHV46961.1"/>
    <property type="molecule type" value="Genomic_DNA"/>
</dbReference>
<dbReference type="Pfam" id="PF00119">
    <property type="entry name" value="ATP-synt_A"/>
    <property type="match status" value="1"/>
</dbReference>
<feature type="transmembrane region" description="Helical" evidence="11">
    <location>
        <begin position="195"/>
        <end position="217"/>
    </location>
</feature>
<keyword evidence="6 11" id="KW-0375">Hydrogen ion transport</keyword>
<dbReference type="HAMAP" id="MF_01393">
    <property type="entry name" value="ATP_synth_a_bact"/>
    <property type="match status" value="1"/>
</dbReference>
<dbReference type="NCBIfam" id="TIGR01131">
    <property type="entry name" value="ATP_synt_6_or_A"/>
    <property type="match status" value="1"/>
</dbReference>
<reference evidence="14" key="1">
    <citation type="submission" date="2016-07" db="EMBL/GenBank/DDBJ databases">
        <title>Frankia sp. NRRL B-16219 Genome sequencing.</title>
        <authorList>
            <person name="Ghodhbane-Gtari F."/>
            <person name="Swanson E."/>
            <person name="Gueddou A."/>
            <person name="Louati M."/>
            <person name="Nouioui I."/>
            <person name="Hezbri K."/>
            <person name="Abebe-Akele F."/>
            <person name="Simpson S."/>
            <person name="Morris K."/>
            <person name="Thomas K."/>
            <person name="Gtari M."/>
            <person name="Tisa L.S."/>
        </authorList>
    </citation>
    <scope>NUCLEOTIDE SEQUENCE [LARGE SCALE GENOMIC DNA]</scope>
    <source>
        <strain evidence="14">NRRL B-16219</strain>
    </source>
</reference>
<feature type="transmembrane region" description="Helical" evidence="11">
    <location>
        <begin position="129"/>
        <end position="148"/>
    </location>
</feature>
<accession>A0A1S1RMB9</accession>
<gene>
    <name evidence="11" type="primary">atpB</name>
    <name evidence="13" type="ORF">BBK14_01545</name>
</gene>
<dbReference type="InterPro" id="IPR035908">
    <property type="entry name" value="F0_ATP_A_sf"/>
</dbReference>
<dbReference type="GO" id="GO:0046933">
    <property type="term" value="F:proton-transporting ATP synthase activity, rotational mechanism"/>
    <property type="evidence" value="ECO:0007669"/>
    <property type="project" value="UniProtKB-UniRule"/>
</dbReference>
<keyword evidence="9 11" id="KW-0472">Membrane</keyword>